<protein>
    <submittedName>
        <fullName evidence="1">Uncharacterized protein</fullName>
    </submittedName>
</protein>
<dbReference type="AlphaFoldDB" id="A0A5N5N197"/>
<accession>A0A5N5N197</accession>
<keyword evidence="2" id="KW-1185">Reference proteome</keyword>
<dbReference type="Proteomes" id="UP000326939">
    <property type="component" value="Chromosome 4"/>
</dbReference>
<proteinExistence type="predicted"/>
<reference evidence="2" key="1">
    <citation type="journal article" date="2019" name="Gigascience">
        <title>De novo genome assembly of the endangered Acer yangbiense, a plant species with extremely small populations endemic to Yunnan Province, China.</title>
        <authorList>
            <person name="Yang J."/>
            <person name="Wariss H.M."/>
            <person name="Tao L."/>
            <person name="Zhang R."/>
            <person name="Yun Q."/>
            <person name="Hollingsworth P."/>
            <person name="Dao Z."/>
            <person name="Luo G."/>
            <person name="Guo H."/>
            <person name="Ma Y."/>
            <person name="Sun W."/>
        </authorList>
    </citation>
    <scope>NUCLEOTIDE SEQUENCE [LARGE SCALE GENOMIC DNA]</scope>
    <source>
        <strain evidence="2">cv. br00</strain>
    </source>
</reference>
<name>A0A5N5N197_9ROSI</name>
<evidence type="ECO:0000313" key="1">
    <source>
        <dbReference type="EMBL" id="KAB5560992.1"/>
    </source>
</evidence>
<sequence length="62" mass="6911">MHTGCALQLKDFHVLAACNSLTLLQANPKLYEKFEFLDCSVTSVSAVSFLSYKGYILIQIIL</sequence>
<organism evidence="1 2">
    <name type="scientific">Salix brachista</name>
    <dbReference type="NCBI Taxonomy" id="2182728"/>
    <lineage>
        <taxon>Eukaryota</taxon>
        <taxon>Viridiplantae</taxon>
        <taxon>Streptophyta</taxon>
        <taxon>Embryophyta</taxon>
        <taxon>Tracheophyta</taxon>
        <taxon>Spermatophyta</taxon>
        <taxon>Magnoliopsida</taxon>
        <taxon>eudicotyledons</taxon>
        <taxon>Gunneridae</taxon>
        <taxon>Pentapetalae</taxon>
        <taxon>rosids</taxon>
        <taxon>fabids</taxon>
        <taxon>Malpighiales</taxon>
        <taxon>Salicaceae</taxon>
        <taxon>Saliceae</taxon>
        <taxon>Salix</taxon>
    </lineage>
</organism>
<comment type="caution">
    <text evidence="1">The sequence shown here is derived from an EMBL/GenBank/DDBJ whole genome shotgun (WGS) entry which is preliminary data.</text>
</comment>
<dbReference type="EMBL" id="VDCV01000004">
    <property type="protein sequence ID" value="KAB5560992.1"/>
    <property type="molecule type" value="Genomic_DNA"/>
</dbReference>
<evidence type="ECO:0000313" key="2">
    <source>
        <dbReference type="Proteomes" id="UP000326939"/>
    </source>
</evidence>
<gene>
    <name evidence="1" type="ORF">DKX38_005949</name>
</gene>